<dbReference type="OrthoDB" id="5849210at2759"/>
<gene>
    <name evidence="2" type="primary">Acey_s0502.g2619</name>
    <name evidence="2" type="ORF">Y032_0502g2619</name>
</gene>
<name>A0A016WVU4_9BILA</name>
<dbReference type="AlphaFoldDB" id="A0A016WVU4"/>
<dbReference type="PROSITE" id="PS50878">
    <property type="entry name" value="RT_POL"/>
    <property type="match status" value="1"/>
</dbReference>
<reference evidence="3" key="1">
    <citation type="journal article" date="2015" name="Nat. Genet.">
        <title>The genome and transcriptome of the zoonotic hookworm Ancylostoma ceylanicum identify infection-specific gene families.</title>
        <authorList>
            <person name="Schwarz E.M."/>
            <person name="Hu Y."/>
            <person name="Antoshechkin I."/>
            <person name="Miller M.M."/>
            <person name="Sternberg P.W."/>
            <person name="Aroian R.V."/>
        </authorList>
    </citation>
    <scope>NUCLEOTIDE SEQUENCE</scope>
    <source>
        <strain evidence="3">HY135</strain>
    </source>
</reference>
<dbReference type="InterPro" id="IPR043128">
    <property type="entry name" value="Rev_trsase/Diguanyl_cyclase"/>
</dbReference>
<protein>
    <recommendedName>
        <fullName evidence="1">Reverse transcriptase domain-containing protein</fullName>
    </recommendedName>
</protein>
<dbReference type="EMBL" id="JARK01000102">
    <property type="protein sequence ID" value="EYC43123.1"/>
    <property type="molecule type" value="Genomic_DNA"/>
</dbReference>
<feature type="domain" description="Reverse transcriptase" evidence="1">
    <location>
        <begin position="1"/>
        <end position="86"/>
    </location>
</feature>
<dbReference type="Gene3D" id="3.30.70.270">
    <property type="match status" value="1"/>
</dbReference>
<dbReference type="Pfam" id="PF00078">
    <property type="entry name" value="RVT_1"/>
    <property type="match status" value="1"/>
</dbReference>
<evidence type="ECO:0000313" key="2">
    <source>
        <dbReference type="EMBL" id="EYC43123.1"/>
    </source>
</evidence>
<dbReference type="PANTHER" id="PTHR47027">
    <property type="entry name" value="REVERSE TRANSCRIPTASE DOMAIN-CONTAINING PROTEIN"/>
    <property type="match status" value="1"/>
</dbReference>
<accession>A0A016WVU4</accession>
<comment type="caution">
    <text evidence="2">The sequence shown here is derived from an EMBL/GenBank/DDBJ whole genome shotgun (WGS) entry which is preliminary data.</text>
</comment>
<organism evidence="2 3">
    <name type="scientific">Ancylostoma ceylanicum</name>
    <dbReference type="NCBI Taxonomy" id="53326"/>
    <lineage>
        <taxon>Eukaryota</taxon>
        <taxon>Metazoa</taxon>
        <taxon>Ecdysozoa</taxon>
        <taxon>Nematoda</taxon>
        <taxon>Chromadorea</taxon>
        <taxon>Rhabditida</taxon>
        <taxon>Rhabditina</taxon>
        <taxon>Rhabditomorpha</taxon>
        <taxon>Strongyloidea</taxon>
        <taxon>Ancylostomatidae</taxon>
        <taxon>Ancylostomatinae</taxon>
        <taxon>Ancylostoma</taxon>
    </lineage>
</organism>
<evidence type="ECO:0000313" key="3">
    <source>
        <dbReference type="Proteomes" id="UP000024635"/>
    </source>
</evidence>
<dbReference type="STRING" id="53326.A0A016WVU4"/>
<sequence length="86" mass="9817">MLYRMPSSVARCAAGTSKPFPVQAEVDQGKALSPLVFILCVDAITRDIQKPHPWCLLYADDVLLAAETREELQEVVQLWKERLQRY</sequence>
<evidence type="ECO:0000259" key="1">
    <source>
        <dbReference type="PROSITE" id="PS50878"/>
    </source>
</evidence>
<dbReference type="InterPro" id="IPR000477">
    <property type="entry name" value="RT_dom"/>
</dbReference>
<dbReference type="SUPFAM" id="SSF56672">
    <property type="entry name" value="DNA/RNA polymerases"/>
    <property type="match status" value="1"/>
</dbReference>
<dbReference type="InterPro" id="IPR043502">
    <property type="entry name" value="DNA/RNA_pol_sf"/>
</dbReference>
<proteinExistence type="predicted"/>
<dbReference type="PANTHER" id="PTHR47027:SF28">
    <property type="entry name" value="ENDONUCLEASE-REVERSE TRANSCRIPTASE"/>
    <property type="match status" value="1"/>
</dbReference>
<keyword evidence="3" id="KW-1185">Reference proteome</keyword>
<dbReference type="Proteomes" id="UP000024635">
    <property type="component" value="Unassembled WGS sequence"/>
</dbReference>